<evidence type="ECO:0000313" key="7">
    <source>
        <dbReference type="Proteomes" id="UP000238218"/>
    </source>
</evidence>
<dbReference type="Pfam" id="PF03372">
    <property type="entry name" value="Exo_endo_phos"/>
    <property type="match status" value="1"/>
</dbReference>
<dbReference type="PANTHER" id="PTHR43606">
    <property type="entry name" value="PHOSPHATASE, PUTATIVE (AFU_ORTHOLOGUE AFUA_6G08710)-RELATED"/>
    <property type="match status" value="1"/>
</dbReference>
<dbReference type="NCBIfam" id="NF033681">
    <property type="entry name" value="ExeM_NucH_DNase"/>
    <property type="match status" value="1"/>
</dbReference>
<dbReference type="Proteomes" id="UP000238218">
    <property type="component" value="Unassembled WGS sequence"/>
</dbReference>
<comment type="caution">
    <text evidence="6">The sequence shown here is derived from an EMBL/GenBank/DDBJ whole genome shotgun (WGS) entry which is preliminary data.</text>
</comment>
<dbReference type="EMBL" id="PVWP01000007">
    <property type="protein sequence ID" value="PSB36905.1"/>
    <property type="molecule type" value="Genomic_DNA"/>
</dbReference>
<feature type="region of interest" description="Disordered" evidence="1">
    <location>
        <begin position="1"/>
        <end position="23"/>
    </location>
</feature>
<gene>
    <name evidence="6" type="ORF">C7B81_10785</name>
</gene>
<dbReference type="InterPro" id="IPR032093">
    <property type="entry name" value="PhoD_N"/>
</dbReference>
<sequence>MGLHQSLGFPRDPSRLRRPPSPTTRTMPALFTGLYSQSFDALAASGSGIAWANDVTLPGWHLFRQPAAAPVVLATYNADSGTANAGAVVSYGATGSSDRALGGLGSGGAFFGSPASGSVAGWFALALSNTTGAAIASLDLAFNGEQWRNGGNTSAHTMELQWGVGPSFEQVGLWTTPGGPFNWSSPVTGSTAGAVDGNSAGRVAGVGGNLDLSASPWAAGATLWLRWAEINDPGNDHGLAIDDLSLSVATPPALPEVAIQAIDAVASEAGDGASLRISRTGSTLAALAVPISLAAGPGLAEAGDLTSPLPASVLIPAGASSVDLAIAVLDDALEEGTETLRIELAAPAGHTVAAGAGSATITIADNDRISRISAVQGDGSTSPLVAQSVTLRAVVVGDFQATGELGGFFLQEETADWDSSALTSEGLYVAYPLTGANVDVVIGDRVRLTGTVAERFGQTAITAVSALTVEGQGRLGDTQRVDIPDLLAQRSSPLDLEPFEGMWVRFPETLSVNGLFGQFRFGEVELSAGGLPLQPTNVMEPGAAAFAAEQATALRELVLDDGSNSAYRPAAAATPAAPVRDQLLRRGDTITDVEGVLGFDFGKYRLQPTAPLSFESGNPRPAAPAPAGAGHLRLASFNVLNTFTTLNAGGALTDTGLAPRGANTAEELERQLTKLTAALLGLQADVIGLMELENDADDATLAAIVERLNAAQPSGSGRLYSFVPTGLIGSDAIKVGLIYDSRAVEPTGLARVLDGAGFTDPLATGSPLNRPALAQGFRELASGEVLNVAVNHLKSKGSGGATGPDLDQRDGQSAFNATRTAAASELVRWIGTDPTGNGDGDWVVLGDINAYAKEDPIRVLEAAGFRNALPTFTAEPPSSYAFFNPVDMSGALDHMLISPSLVSQAVAASDWSINAAEGAFRDYNLDTNSNGNAAARDFFAPDPYRTSDHDPLLLDLDLGRALPAGLAFSHGVASGDPYADSVILWTRITPPAGFAGLVDVQWEVSRSAGFEAGSIVDSGVFTTSVARDWTVKVEADGLSADTVYHYRFRAGAAQSMVGQTKTLPVGSGPVRLAVFSCANFTAAEEFLAYGRAAAVHAVNPYDALVHVGDYIYEYGPGGFGEAEDAAGDRGFLPNREIVSLDDYRLRYAQYHTDVNLQALRAAAPLIAIWDDHETANDSWAGGAQNHQSATEGDWITRRDAALKAYHEWLPIREPGLRQSGDGANALTPLTQGYRSFDFGDVLALHILETRLTARDEQLEYPVAAAVQARIGAILADPALVAAYASQLGLTPPASPAAVPGFAAALAPRVTQELVLATVQQAWGDPGRDLLGDSQMAWLQQRMAGSSAAWQVLGQQVLMQSMAVPAELLLDAGNPALLDRYAAPLQKLATGTPFNQLSPAEQALFAEAGKIPYNLDAWDGYGVERETILQSALALGKRLISLAGDTHNAWAGVLDTMTAGTRPAGSLAGLEFATPGVTSPGLEKYLPGADAYIRANYPAVDGLDGLFMGYINGLAYADVNRRGFLDLTVTTDKVDGAFHLLSGTDPITNQPAWAIETVTGSADLSLTLAPERGGPILWQAGWKELDLVFGAAVDSSDNVLLLDPAAYGAVPEQGIQLANVTVIGSEAADTVYVGVGSRIEGRGGSDQFFNTESLGGNVLVGGGGGDQFFLGQARDVVIGGRLIDPAVTPGLAPATALADREADQFLIDSSAAVATAPPLRINDFEVGRDTAFLDGQQLQGSWAQIRQALAAAGVQANAAPDLATPSTPPGLTLIPGVQVLQNLDALGLDADGDSLQLVVLEGPDWIRADGTTLSLTAPAGFGPADLASLNLRLGFFDGTAITSFSPALTIGAVPPSDPGNPVVVVITLAGDARAIPVTITGGTVQADRPFQVVPTSSLVDPQDPSHAALITGPGVVLGESSVEVGIDLDPGLERATVSFDLAALTVGAPFADTPSSRWVAVSTDAASGVTTPLTYDPRQGGGARFYDLDADGSAEFLHLSLGDGGPGDQGPAADGEILQSLTVGTVDLQPFFRRVDPLTLTVADPSKGSAAASLVLRASLTGRPASSNQIGYVVLEADELAGADGLLADLAAIRSRAQTLFSTLESSDVTLAAGTTFDREILLVNGQSVRFFEVVDAGLADLGSAADARLRFFRPDAPAGSERSVGLGSASGVSLVLDLLDTDQGLDALIGQEQGLAPVLDFTAFSAHQAVQGTLLLSREADFDAITGFYRTLDAQGTVRDAAGNLVRPGQAGYREAALRADNLVTELQGLRVGDNQSSATAVTISESTLLAPFAQVRGRTFFAYAGANADGLSHFRTLGTNLFGLEDTFGGGDRDFDDHVIGFNFSQIV</sequence>
<dbReference type="SUPFAM" id="SSF51120">
    <property type="entry name" value="beta-Roll"/>
    <property type="match status" value="1"/>
</dbReference>
<evidence type="ECO:0000256" key="1">
    <source>
        <dbReference type="SAM" id="MobiDB-lite"/>
    </source>
</evidence>
<dbReference type="Pfam" id="PF16655">
    <property type="entry name" value="PhoD_N"/>
    <property type="match status" value="1"/>
</dbReference>
<evidence type="ECO:0000313" key="6">
    <source>
        <dbReference type="EMBL" id="PSB36905.1"/>
    </source>
</evidence>
<dbReference type="InterPro" id="IPR047971">
    <property type="entry name" value="ExeM-like"/>
</dbReference>
<dbReference type="InterPro" id="IPR038607">
    <property type="entry name" value="PhoD-like_sf"/>
</dbReference>
<dbReference type="PANTHER" id="PTHR43606:SF2">
    <property type="entry name" value="ALKALINE PHOSPHATASE FAMILY PROTEIN (AFU_ORTHOLOGUE AFUA_5G03860)"/>
    <property type="match status" value="1"/>
</dbReference>
<dbReference type="SUPFAM" id="SSF56219">
    <property type="entry name" value="DNase I-like"/>
    <property type="match status" value="1"/>
</dbReference>
<dbReference type="InterPro" id="IPR011049">
    <property type="entry name" value="Serralysin-like_metalloprot_C"/>
</dbReference>
<feature type="domain" description="PhoD-like phosphatase metallophosphatase" evidence="3">
    <location>
        <begin position="1072"/>
        <end position="1534"/>
    </location>
</feature>
<dbReference type="Gene3D" id="3.60.21.70">
    <property type="entry name" value="PhoD-like phosphatase"/>
    <property type="match status" value="1"/>
</dbReference>
<evidence type="ECO:0000259" key="2">
    <source>
        <dbReference type="Pfam" id="PF03372"/>
    </source>
</evidence>
<evidence type="ECO:0000259" key="4">
    <source>
        <dbReference type="Pfam" id="PF13448"/>
    </source>
</evidence>
<dbReference type="CDD" id="cd07389">
    <property type="entry name" value="MPP_PhoD"/>
    <property type="match status" value="1"/>
</dbReference>
<dbReference type="SUPFAM" id="SSF56300">
    <property type="entry name" value="Metallo-dependent phosphatases"/>
    <property type="match status" value="1"/>
</dbReference>
<evidence type="ECO:0008006" key="8">
    <source>
        <dbReference type="Google" id="ProtNLM"/>
    </source>
</evidence>
<dbReference type="InterPro" id="IPR052900">
    <property type="entry name" value="Phospholipid_Metab_Enz"/>
</dbReference>
<dbReference type="SUPFAM" id="SSF141072">
    <property type="entry name" value="CalX-like"/>
    <property type="match status" value="1"/>
</dbReference>
<dbReference type="Pfam" id="PF09423">
    <property type="entry name" value="PhoD"/>
    <property type="match status" value="1"/>
</dbReference>
<dbReference type="Gene3D" id="3.60.10.10">
    <property type="entry name" value="Endonuclease/exonuclease/phosphatase"/>
    <property type="match status" value="1"/>
</dbReference>
<dbReference type="InterPro" id="IPR018946">
    <property type="entry name" value="PhoD-like_MPP"/>
</dbReference>
<dbReference type="CDD" id="cd04486">
    <property type="entry name" value="YhcR_OBF_like"/>
    <property type="match status" value="1"/>
</dbReference>
<reference evidence="6 7" key="1">
    <citation type="submission" date="2018-03" db="EMBL/GenBank/DDBJ databases">
        <title>The ancient ancestry and fast evolution of plastids.</title>
        <authorList>
            <person name="Moore K.R."/>
            <person name="Magnabosco C."/>
            <person name="Momper L."/>
            <person name="Gold D.A."/>
            <person name="Bosak T."/>
            <person name="Fournier G.P."/>
        </authorList>
    </citation>
    <scope>NUCLEOTIDE SEQUENCE [LARGE SCALE GENOMIC DNA]</scope>
    <source>
        <strain evidence="6 7">CCALA 015</strain>
    </source>
</reference>
<feature type="domain" description="Phospholipase D N-terminal" evidence="5">
    <location>
        <begin position="970"/>
        <end position="1062"/>
    </location>
</feature>
<dbReference type="Gene3D" id="2.60.40.2030">
    <property type="match status" value="1"/>
</dbReference>
<protein>
    <recommendedName>
        <fullName evidence="8">Nuclease</fullName>
    </recommendedName>
</protein>
<organism evidence="6 7">
    <name type="scientific">Aphanothece cf. minutissima CCALA 015</name>
    <dbReference type="NCBI Taxonomy" id="2107695"/>
    <lineage>
        <taxon>Bacteria</taxon>
        <taxon>Bacillati</taxon>
        <taxon>Cyanobacteriota</taxon>
        <taxon>Cyanophyceae</taxon>
        <taxon>Oscillatoriophycideae</taxon>
        <taxon>Chroococcales</taxon>
        <taxon>Aphanothecaceae</taxon>
        <taxon>Aphanothece</taxon>
    </lineage>
</organism>
<accession>A0ABX5F7G8</accession>
<dbReference type="InterPro" id="IPR029052">
    <property type="entry name" value="Metallo-depent_PP-like"/>
</dbReference>
<feature type="domain" description="Endonuclease/exonuclease/phosphatase" evidence="2">
    <location>
        <begin position="637"/>
        <end position="949"/>
    </location>
</feature>
<name>A0ABX5F7G8_9CHRO</name>
<proteinExistence type="predicted"/>
<dbReference type="InterPro" id="IPR005135">
    <property type="entry name" value="Endo/exonuclease/phosphatase"/>
</dbReference>
<evidence type="ECO:0000259" key="3">
    <source>
        <dbReference type="Pfam" id="PF09423"/>
    </source>
</evidence>
<dbReference type="InterPro" id="IPR036691">
    <property type="entry name" value="Endo/exonu/phosph_ase_sf"/>
</dbReference>
<feature type="domain" description="DUF4114" evidence="4">
    <location>
        <begin position="2292"/>
        <end position="2344"/>
    </location>
</feature>
<dbReference type="Gene3D" id="2.60.40.380">
    <property type="entry name" value="Purple acid phosphatase-like, N-terminal"/>
    <property type="match status" value="1"/>
</dbReference>
<keyword evidence="7" id="KW-1185">Reference proteome</keyword>
<dbReference type="InterPro" id="IPR038081">
    <property type="entry name" value="CalX-like_sf"/>
</dbReference>
<dbReference type="Pfam" id="PF13448">
    <property type="entry name" value="DUF4114"/>
    <property type="match status" value="1"/>
</dbReference>
<evidence type="ECO:0000259" key="5">
    <source>
        <dbReference type="Pfam" id="PF16655"/>
    </source>
</evidence>
<dbReference type="InterPro" id="IPR025193">
    <property type="entry name" value="DUF4114"/>
</dbReference>